<dbReference type="Gene3D" id="3.40.190.10">
    <property type="entry name" value="Periplasmic binding protein-like II"/>
    <property type="match status" value="1"/>
</dbReference>
<dbReference type="PROSITE" id="PS51318">
    <property type="entry name" value="TAT"/>
    <property type="match status" value="1"/>
</dbReference>
<proteinExistence type="inferred from homology"/>
<dbReference type="InterPro" id="IPR006311">
    <property type="entry name" value="TAT_signal"/>
</dbReference>
<dbReference type="SUPFAM" id="SSF53850">
    <property type="entry name" value="Periplasmic binding protein-like II"/>
    <property type="match status" value="1"/>
</dbReference>
<dbReference type="EMBL" id="JBHUEJ010000019">
    <property type="protein sequence ID" value="MFD1711050.1"/>
    <property type="molecule type" value="Genomic_DNA"/>
</dbReference>
<dbReference type="Proteomes" id="UP001597304">
    <property type="component" value="Unassembled WGS sequence"/>
</dbReference>
<organism evidence="3 4">
    <name type="scientific">Ottowia flava</name>
    <dbReference type="NCBI Taxonomy" id="2675430"/>
    <lineage>
        <taxon>Bacteria</taxon>
        <taxon>Pseudomonadati</taxon>
        <taxon>Pseudomonadota</taxon>
        <taxon>Betaproteobacteria</taxon>
        <taxon>Burkholderiales</taxon>
        <taxon>Comamonadaceae</taxon>
        <taxon>Ottowia</taxon>
    </lineage>
</organism>
<keyword evidence="2" id="KW-0732">Signal</keyword>
<keyword evidence="4" id="KW-1185">Reference proteome</keyword>
<evidence type="ECO:0000313" key="3">
    <source>
        <dbReference type="EMBL" id="MFD1711050.1"/>
    </source>
</evidence>
<feature type="chain" id="PRO_5047502216" evidence="2">
    <location>
        <begin position="25"/>
        <end position="340"/>
    </location>
</feature>
<protein>
    <submittedName>
        <fullName evidence="3">Bug family tripartite tricarboxylate transporter substrate binding protein</fullName>
    </submittedName>
</protein>
<dbReference type="PANTHER" id="PTHR42928">
    <property type="entry name" value="TRICARBOXYLATE-BINDING PROTEIN"/>
    <property type="match status" value="1"/>
</dbReference>
<dbReference type="Pfam" id="PF03401">
    <property type="entry name" value="TctC"/>
    <property type="match status" value="1"/>
</dbReference>
<dbReference type="PIRSF" id="PIRSF017082">
    <property type="entry name" value="YflP"/>
    <property type="match status" value="1"/>
</dbReference>
<dbReference type="InterPro" id="IPR005064">
    <property type="entry name" value="BUG"/>
</dbReference>
<sequence>MPNRRNVLSTLALAPALAHLGAFAQASGSSAASSAPRPASGWPQQASKVYVGFAAGGGTDVLARLFAQRLEAHFKQPFVVENKTGASGAIAAVGVAKAPPDGHSLLMAADAHLIYPHLSTGLTYKAVDDFTPIACLSSGPQVIAVHPDVPAGTLAELIALSNKDKKGLAYASGGAGTLTQMVVELIKTQSDLNITHIPFKGSGPSLIPVIAGEIPVLSSPLGIVLPHIASKKLKPIAVTSAKRTKFLPNTPPVAETKGFEGYEATSWVGLLGPKGLPADIVQAINAFAGTLATDPAFVERLDKNAWSPVSLSAADFKAKMERDSAKWKKLIDQQGIKLDA</sequence>
<accession>A0ABW4KSU4</accession>
<comment type="caution">
    <text evidence="3">The sequence shown here is derived from an EMBL/GenBank/DDBJ whole genome shotgun (WGS) entry which is preliminary data.</text>
</comment>
<dbReference type="Gene3D" id="3.40.190.150">
    <property type="entry name" value="Bordetella uptake gene, domain 1"/>
    <property type="match status" value="1"/>
</dbReference>
<comment type="similarity">
    <text evidence="1">Belongs to the UPF0065 (bug) family.</text>
</comment>
<feature type="signal peptide" evidence="2">
    <location>
        <begin position="1"/>
        <end position="24"/>
    </location>
</feature>
<dbReference type="PANTHER" id="PTHR42928:SF5">
    <property type="entry name" value="BLR1237 PROTEIN"/>
    <property type="match status" value="1"/>
</dbReference>
<name>A0ABW4KSU4_9BURK</name>
<evidence type="ECO:0000256" key="1">
    <source>
        <dbReference type="ARBA" id="ARBA00006987"/>
    </source>
</evidence>
<evidence type="ECO:0000256" key="2">
    <source>
        <dbReference type="SAM" id="SignalP"/>
    </source>
</evidence>
<dbReference type="InterPro" id="IPR042100">
    <property type="entry name" value="Bug_dom1"/>
</dbReference>
<dbReference type="RefSeq" id="WP_147911454.1">
    <property type="nucleotide sequence ID" value="NZ_JBHUEJ010000019.1"/>
</dbReference>
<evidence type="ECO:0000313" key="4">
    <source>
        <dbReference type="Proteomes" id="UP001597304"/>
    </source>
</evidence>
<gene>
    <name evidence="3" type="ORF">ACFSF0_10560</name>
</gene>
<reference evidence="4" key="1">
    <citation type="journal article" date="2019" name="Int. J. Syst. Evol. Microbiol.">
        <title>The Global Catalogue of Microorganisms (GCM) 10K type strain sequencing project: providing services to taxonomists for standard genome sequencing and annotation.</title>
        <authorList>
            <consortium name="The Broad Institute Genomics Platform"/>
            <consortium name="The Broad Institute Genome Sequencing Center for Infectious Disease"/>
            <person name="Wu L."/>
            <person name="Ma J."/>
        </authorList>
    </citation>
    <scope>NUCLEOTIDE SEQUENCE [LARGE SCALE GENOMIC DNA]</scope>
    <source>
        <strain evidence="4">LMG 29247</strain>
    </source>
</reference>